<dbReference type="EMBL" id="MU838997">
    <property type="protein sequence ID" value="KAK1772214.1"/>
    <property type="molecule type" value="Genomic_DNA"/>
</dbReference>
<evidence type="ECO:0000313" key="3">
    <source>
        <dbReference type="Proteomes" id="UP001244011"/>
    </source>
</evidence>
<dbReference type="AlphaFoldDB" id="A0AAJ0FRA5"/>
<name>A0AAJ0FRA5_9PEZI</name>
<gene>
    <name evidence="2" type="ORF">QBC33DRAFT_520574</name>
</gene>
<sequence length="146" mass="16275">MSDGLGECLGELLVNVVGRAILTGAVIVIDKQIVQRRDVVIRWGRQFQNWFPLPEWMFIFAENDPGMPDTDMRIPWALGFMVVGPGCIAGLVWLVLILSKRCLRSRILAMEDGHCRAALSKGQPGQQDQNERNLGLEASTRSVWVG</sequence>
<evidence type="ECO:0000313" key="2">
    <source>
        <dbReference type="EMBL" id="KAK1772214.1"/>
    </source>
</evidence>
<accession>A0AAJ0FRA5</accession>
<proteinExistence type="predicted"/>
<evidence type="ECO:0000256" key="1">
    <source>
        <dbReference type="SAM" id="Phobius"/>
    </source>
</evidence>
<keyword evidence="1" id="KW-1133">Transmembrane helix</keyword>
<dbReference type="GeneID" id="85309575"/>
<comment type="caution">
    <text evidence="2">The sequence shown here is derived from an EMBL/GenBank/DDBJ whole genome shotgun (WGS) entry which is preliminary data.</text>
</comment>
<reference evidence="2" key="1">
    <citation type="submission" date="2023-06" db="EMBL/GenBank/DDBJ databases">
        <title>Genome-scale phylogeny and comparative genomics of the fungal order Sordariales.</title>
        <authorList>
            <consortium name="Lawrence Berkeley National Laboratory"/>
            <person name="Hensen N."/>
            <person name="Bonometti L."/>
            <person name="Westerberg I."/>
            <person name="Brannstrom I.O."/>
            <person name="Guillou S."/>
            <person name="Cros-Aarteil S."/>
            <person name="Calhoun S."/>
            <person name="Haridas S."/>
            <person name="Kuo A."/>
            <person name="Mondo S."/>
            <person name="Pangilinan J."/>
            <person name="Riley R."/>
            <person name="Labutti K."/>
            <person name="Andreopoulos B."/>
            <person name="Lipzen A."/>
            <person name="Chen C."/>
            <person name="Yanf M."/>
            <person name="Daum C."/>
            <person name="Ng V."/>
            <person name="Clum A."/>
            <person name="Steindorff A."/>
            <person name="Ohm R."/>
            <person name="Martin F."/>
            <person name="Silar P."/>
            <person name="Natvig D."/>
            <person name="Lalanne C."/>
            <person name="Gautier V."/>
            <person name="Ament-Velasquez S.L."/>
            <person name="Kruys A."/>
            <person name="Hutchinson M.I."/>
            <person name="Powell A.J."/>
            <person name="Barry K."/>
            <person name="Miller A.N."/>
            <person name="Grigoriev I.V."/>
            <person name="Debuchy R."/>
            <person name="Gladieux P."/>
            <person name="Thoren M.H."/>
            <person name="Johannesson H."/>
        </authorList>
    </citation>
    <scope>NUCLEOTIDE SEQUENCE</scope>
    <source>
        <strain evidence="2">8032-3</strain>
    </source>
</reference>
<keyword evidence="3" id="KW-1185">Reference proteome</keyword>
<protein>
    <submittedName>
        <fullName evidence="2">Uncharacterized protein</fullName>
    </submittedName>
</protein>
<feature type="transmembrane region" description="Helical" evidence="1">
    <location>
        <begin position="74"/>
        <end position="98"/>
    </location>
</feature>
<keyword evidence="1" id="KW-0812">Transmembrane</keyword>
<dbReference type="RefSeq" id="XP_060288427.1">
    <property type="nucleotide sequence ID" value="XM_060426388.1"/>
</dbReference>
<keyword evidence="1" id="KW-0472">Membrane</keyword>
<dbReference type="Proteomes" id="UP001244011">
    <property type="component" value="Unassembled WGS sequence"/>
</dbReference>
<organism evidence="2 3">
    <name type="scientific">Phialemonium atrogriseum</name>
    <dbReference type="NCBI Taxonomy" id="1093897"/>
    <lineage>
        <taxon>Eukaryota</taxon>
        <taxon>Fungi</taxon>
        <taxon>Dikarya</taxon>
        <taxon>Ascomycota</taxon>
        <taxon>Pezizomycotina</taxon>
        <taxon>Sordariomycetes</taxon>
        <taxon>Sordariomycetidae</taxon>
        <taxon>Cephalothecales</taxon>
        <taxon>Cephalothecaceae</taxon>
        <taxon>Phialemonium</taxon>
    </lineage>
</organism>